<proteinExistence type="predicted"/>
<keyword evidence="1" id="KW-0614">Plasmid</keyword>
<organism evidence="1 2">
    <name type="scientific">Paracoccus zhejiangensis</name>
    <dbReference type="NCBI Taxonomy" id="1077935"/>
    <lineage>
        <taxon>Bacteria</taxon>
        <taxon>Pseudomonadati</taxon>
        <taxon>Pseudomonadota</taxon>
        <taxon>Alphaproteobacteria</taxon>
        <taxon>Rhodobacterales</taxon>
        <taxon>Paracoccaceae</taxon>
        <taxon>Paracoccus</taxon>
    </lineage>
</organism>
<protein>
    <submittedName>
        <fullName evidence="1">Uncharacterized protein</fullName>
    </submittedName>
</protein>
<dbReference type="Proteomes" id="UP000234530">
    <property type="component" value="Plasmid pPZ01"/>
</dbReference>
<dbReference type="RefSeq" id="WP_101754493.1">
    <property type="nucleotide sequence ID" value="NZ_CP025431.1"/>
</dbReference>
<geneLocation type="plasmid" evidence="2">
    <name>ppz01</name>
</geneLocation>
<dbReference type="KEGG" id="pzh:CX676_19620"/>
<sequence length="124" mass="14078">MTYRAPVVEEMLRQHAEQAAFLWTVYDYNLLHPEENAEMDAERLARLVERLDAHIDGLRVAGPDGLRVAEERYAEYPEAGELFVLRMLQPGAAGLRVAALDLEKVRGYLAEKFSHFTPDPPVRG</sequence>
<accession>A0A2H5F4Q2</accession>
<dbReference type="OrthoDB" id="8089803at2"/>
<reference evidence="1 2" key="1">
    <citation type="journal article" date="2013" name="Antonie Van Leeuwenhoek">
        <title>Paracoccus zhejiangensis sp. nov., isolated from activated sludge in wastewater-treatment system.</title>
        <authorList>
            <person name="Wu Z.G."/>
            <person name="Zhang D.F."/>
            <person name="Liu Y.L."/>
            <person name="Wang F."/>
            <person name="Jiang X."/>
            <person name="Li C."/>
            <person name="Li S.P."/>
            <person name="Hong Q."/>
            <person name="Li W.J."/>
        </authorList>
    </citation>
    <scope>NUCLEOTIDE SEQUENCE [LARGE SCALE GENOMIC DNA]</scope>
    <source>
        <strain evidence="1 2">J6</strain>
        <plasmid evidence="2">Plasmid ppz01</plasmid>
    </source>
</reference>
<evidence type="ECO:0000313" key="1">
    <source>
        <dbReference type="EMBL" id="AUH66522.1"/>
    </source>
</evidence>
<gene>
    <name evidence="1" type="ORF">CX676_19620</name>
</gene>
<dbReference type="AlphaFoldDB" id="A0A2H5F4Q2"/>
<keyword evidence="2" id="KW-1185">Reference proteome</keyword>
<evidence type="ECO:0000313" key="2">
    <source>
        <dbReference type="Proteomes" id="UP000234530"/>
    </source>
</evidence>
<dbReference type="EMBL" id="CP025431">
    <property type="protein sequence ID" value="AUH66522.1"/>
    <property type="molecule type" value="Genomic_DNA"/>
</dbReference>
<name>A0A2H5F4Q2_9RHOB</name>